<dbReference type="InterPro" id="IPR038717">
    <property type="entry name" value="Tc1-like_DDE_dom"/>
</dbReference>
<dbReference type="GO" id="GO:0003676">
    <property type="term" value="F:nucleic acid binding"/>
    <property type="evidence" value="ECO:0007669"/>
    <property type="project" value="InterPro"/>
</dbReference>
<sequence>MINASGFIEVLQTVLVPYLRKVNENPKLMMDIDPKHASKRVAKWIEENSINWWKTPAESLDLNPIENVWHKLKD</sequence>
<dbReference type="AlphaFoldDB" id="A0A1X7VXG7"/>
<protein>
    <recommendedName>
        <fullName evidence="1">Tc1-like transposase DDE domain-containing protein</fullName>
    </recommendedName>
</protein>
<dbReference type="Gene3D" id="3.30.420.10">
    <property type="entry name" value="Ribonuclease H-like superfamily/Ribonuclease H"/>
    <property type="match status" value="1"/>
</dbReference>
<reference evidence="2" key="1">
    <citation type="submission" date="2017-05" db="UniProtKB">
        <authorList>
            <consortium name="EnsemblMetazoa"/>
        </authorList>
    </citation>
    <scope>IDENTIFICATION</scope>
</reference>
<evidence type="ECO:0000259" key="1">
    <source>
        <dbReference type="Pfam" id="PF13358"/>
    </source>
</evidence>
<feature type="domain" description="Tc1-like transposase DDE" evidence="1">
    <location>
        <begin position="2"/>
        <end position="74"/>
    </location>
</feature>
<dbReference type="Pfam" id="PF13358">
    <property type="entry name" value="DDE_3"/>
    <property type="match status" value="1"/>
</dbReference>
<name>A0A1X7VXG7_AMPQE</name>
<dbReference type="InParanoid" id="A0A1X7VXG7"/>
<proteinExistence type="predicted"/>
<accession>A0A1X7VXG7</accession>
<dbReference type="InterPro" id="IPR036397">
    <property type="entry name" value="RNaseH_sf"/>
</dbReference>
<evidence type="ECO:0000313" key="2">
    <source>
        <dbReference type="EnsemblMetazoa" id="Aqu2.1.44560_001"/>
    </source>
</evidence>
<organism evidence="2">
    <name type="scientific">Amphimedon queenslandica</name>
    <name type="common">Sponge</name>
    <dbReference type="NCBI Taxonomy" id="400682"/>
    <lineage>
        <taxon>Eukaryota</taxon>
        <taxon>Metazoa</taxon>
        <taxon>Porifera</taxon>
        <taxon>Demospongiae</taxon>
        <taxon>Heteroscleromorpha</taxon>
        <taxon>Haplosclerida</taxon>
        <taxon>Niphatidae</taxon>
        <taxon>Amphimedon</taxon>
    </lineage>
</organism>
<dbReference type="EnsemblMetazoa" id="Aqu2.1.44560_001">
    <property type="protein sequence ID" value="Aqu2.1.44560_001"/>
    <property type="gene ID" value="Aqu2.1.44560"/>
</dbReference>